<protein>
    <submittedName>
        <fullName evidence="2">Uncharacterized protein</fullName>
    </submittedName>
</protein>
<feature type="compositionally biased region" description="Low complexity" evidence="1">
    <location>
        <begin position="347"/>
        <end position="358"/>
    </location>
</feature>
<organism evidence="2 3">
    <name type="scientific">Discina gigas</name>
    <dbReference type="NCBI Taxonomy" id="1032678"/>
    <lineage>
        <taxon>Eukaryota</taxon>
        <taxon>Fungi</taxon>
        <taxon>Dikarya</taxon>
        <taxon>Ascomycota</taxon>
        <taxon>Pezizomycotina</taxon>
        <taxon>Pezizomycetes</taxon>
        <taxon>Pezizales</taxon>
        <taxon>Discinaceae</taxon>
        <taxon>Discina</taxon>
    </lineage>
</organism>
<feature type="compositionally biased region" description="Basic and acidic residues" evidence="1">
    <location>
        <begin position="77"/>
        <end position="94"/>
    </location>
</feature>
<evidence type="ECO:0000256" key="1">
    <source>
        <dbReference type="SAM" id="MobiDB-lite"/>
    </source>
</evidence>
<reference evidence="2 3" key="1">
    <citation type="submission" date="2024-02" db="EMBL/GenBank/DDBJ databases">
        <title>Discinaceae phylogenomics.</title>
        <authorList>
            <person name="Dirks A.C."/>
            <person name="James T.Y."/>
        </authorList>
    </citation>
    <scope>NUCLEOTIDE SEQUENCE [LARGE SCALE GENOMIC DNA]</scope>
    <source>
        <strain evidence="2 3">ACD0624</strain>
    </source>
</reference>
<dbReference type="EMBL" id="JBBBZM010000021">
    <property type="protein sequence ID" value="KAL0638546.1"/>
    <property type="molecule type" value="Genomic_DNA"/>
</dbReference>
<dbReference type="Proteomes" id="UP001447188">
    <property type="component" value="Unassembled WGS sequence"/>
</dbReference>
<feature type="compositionally biased region" description="Polar residues" evidence="1">
    <location>
        <begin position="324"/>
        <end position="346"/>
    </location>
</feature>
<feature type="region of interest" description="Disordered" evidence="1">
    <location>
        <begin position="1"/>
        <end position="120"/>
    </location>
</feature>
<gene>
    <name evidence="2" type="ORF">Q9L58_002482</name>
</gene>
<name>A0ABR3GSI0_9PEZI</name>
<feature type="region of interest" description="Disordered" evidence="1">
    <location>
        <begin position="132"/>
        <end position="151"/>
    </location>
</feature>
<keyword evidence="3" id="KW-1185">Reference proteome</keyword>
<sequence>MGPSKNPRSAHKAATKHEAIFSLPLPPAPPSLPPVTATTTCALTGTKRRRDDPEDEGDEDAFYGRRSAKSRSGGVKAFERRDIGQNKKESDGRKGQVTPARTPATKGPGKRLRFDPEIHGVLTLPKKDSFESMVTPRKKVSKDTDKVGEKDKTGAKYWEALECIQTSNILRRIAALKIAKPKKPILATQTESPNDKGTTANKSIAALIPTNSAHERELSRPIYPASNRAQISQPHTANGSFSDSTAPIKLSKALTRPSFELSGDAYMKKRVTQREERKKRMEEAEKQKEEARKQQQLQERFKIHTKKNPAKKDQQQGPAPASSRAPTAQNPNLFSSPSTKIAMTTVSEPGSLGSSNSSRLTLDEASQQLCNESELEREKAEEAVLRTRQEAAEKGKESARLWAEQMKSKVAMFSNDETS</sequence>
<feature type="compositionally biased region" description="Basic and acidic residues" evidence="1">
    <location>
        <begin position="272"/>
        <end position="293"/>
    </location>
</feature>
<accession>A0ABR3GSI0</accession>
<feature type="compositionally biased region" description="Basic and acidic residues" evidence="1">
    <location>
        <begin position="141"/>
        <end position="151"/>
    </location>
</feature>
<feature type="region of interest" description="Disordered" evidence="1">
    <location>
        <begin position="265"/>
        <end position="380"/>
    </location>
</feature>
<proteinExistence type="predicted"/>
<feature type="compositionally biased region" description="Pro residues" evidence="1">
    <location>
        <begin position="24"/>
        <end position="33"/>
    </location>
</feature>
<evidence type="ECO:0000313" key="3">
    <source>
        <dbReference type="Proteomes" id="UP001447188"/>
    </source>
</evidence>
<comment type="caution">
    <text evidence="2">The sequence shown here is derived from an EMBL/GenBank/DDBJ whole genome shotgun (WGS) entry which is preliminary data.</text>
</comment>
<feature type="compositionally biased region" description="Low complexity" evidence="1">
    <location>
        <begin position="34"/>
        <end position="45"/>
    </location>
</feature>
<evidence type="ECO:0000313" key="2">
    <source>
        <dbReference type="EMBL" id="KAL0638546.1"/>
    </source>
</evidence>